<dbReference type="SUPFAM" id="SSF53383">
    <property type="entry name" value="PLP-dependent transferases"/>
    <property type="match status" value="1"/>
</dbReference>
<dbReference type="PANTHER" id="PTHR46577:SF1">
    <property type="entry name" value="HTH-TYPE TRANSCRIPTIONAL REGULATORY PROTEIN GABR"/>
    <property type="match status" value="1"/>
</dbReference>
<keyword evidence="2" id="KW-0032">Aminotransferase</keyword>
<dbReference type="EMBL" id="QWJV01000558">
    <property type="protein sequence ID" value="RIQ09844.1"/>
    <property type="molecule type" value="Genomic_DNA"/>
</dbReference>
<dbReference type="PANTHER" id="PTHR46577">
    <property type="entry name" value="HTH-TYPE TRANSCRIPTIONAL REGULATORY PROTEIN GABR"/>
    <property type="match status" value="1"/>
</dbReference>
<sequence length="169" mass="18810">QYPLGYTLSLARREALLSWALRVGTYIIEDDYDAVFTYSDNPLPALKAMDYHDRVIYTGTFSKTLGPGVRLGYLICPDALLPALQNMKALSNNGSQWLLQQFLAELMQNQVFYTHISKLACQYAARQALLRTGLTTLFSEGEIGGASAGLHLSLRIPWPAAVVAQLRQR</sequence>
<dbReference type="RefSeq" id="WP_144049816.1">
    <property type="nucleotide sequence ID" value="NZ_QWJV01000558.1"/>
</dbReference>
<organism evidence="2">
    <name type="scientific">Salmonella enterica subsp. enterica serovar Newport str. CFSAN000835</name>
    <dbReference type="NCBI Taxonomy" id="1299174"/>
    <lineage>
        <taxon>Bacteria</taxon>
        <taxon>Pseudomonadati</taxon>
        <taxon>Pseudomonadota</taxon>
        <taxon>Gammaproteobacteria</taxon>
        <taxon>Enterobacterales</taxon>
        <taxon>Enterobacteriaceae</taxon>
        <taxon>Salmonella</taxon>
    </lineage>
</organism>
<keyword evidence="2" id="KW-0808">Transferase</keyword>
<dbReference type="InterPro" id="IPR015424">
    <property type="entry name" value="PyrdxlP-dep_Trfase"/>
</dbReference>
<feature type="non-terminal residue" evidence="2">
    <location>
        <position position="1"/>
    </location>
</feature>
<dbReference type="CDD" id="cd00609">
    <property type="entry name" value="AAT_like"/>
    <property type="match status" value="1"/>
</dbReference>
<evidence type="ECO:0000259" key="1">
    <source>
        <dbReference type="Pfam" id="PF00155"/>
    </source>
</evidence>
<evidence type="ECO:0000313" key="2">
    <source>
        <dbReference type="EMBL" id="RIQ09844.1"/>
    </source>
</evidence>
<accession>A0A658IBX2</accession>
<dbReference type="InterPro" id="IPR015421">
    <property type="entry name" value="PyrdxlP-dep_Trfase_major"/>
</dbReference>
<protein>
    <submittedName>
        <fullName evidence="2">PLP-dependent aminotransferase family protein</fullName>
    </submittedName>
</protein>
<proteinExistence type="predicted"/>
<gene>
    <name evidence="2" type="ORF">DLN06_28395</name>
</gene>
<dbReference type="GO" id="GO:0008483">
    <property type="term" value="F:transaminase activity"/>
    <property type="evidence" value="ECO:0007669"/>
    <property type="project" value="UniProtKB-KW"/>
</dbReference>
<comment type="caution">
    <text evidence="2">The sequence shown here is derived from an EMBL/GenBank/DDBJ whole genome shotgun (WGS) entry which is preliminary data.</text>
</comment>
<dbReference type="Pfam" id="PF00155">
    <property type="entry name" value="Aminotran_1_2"/>
    <property type="match status" value="1"/>
</dbReference>
<dbReference type="Proteomes" id="UP000839534">
    <property type="component" value="Unassembled WGS sequence"/>
</dbReference>
<dbReference type="AlphaFoldDB" id="A0A658IBX2"/>
<dbReference type="GO" id="GO:0030170">
    <property type="term" value="F:pyridoxal phosphate binding"/>
    <property type="evidence" value="ECO:0007669"/>
    <property type="project" value="InterPro"/>
</dbReference>
<dbReference type="InterPro" id="IPR051446">
    <property type="entry name" value="HTH_trans_reg/aminotransferase"/>
</dbReference>
<feature type="domain" description="Aminotransferase class I/classII large" evidence="1">
    <location>
        <begin position="3"/>
        <end position="137"/>
    </location>
</feature>
<feature type="non-terminal residue" evidence="2">
    <location>
        <position position="169"/>
    </location>
</feature>
<dbReference type="Gene3D" id="3.40.640.10">
    <property type="entry name" value="Type I PLP-dependent aspartate aminotransferase-like (Major domain)"/>
    <property type="match status" value="1"/>
</dbReference>
<dbReference type="InterPro" id="IPR004839">
    <property type="entry name" value="Aminotransferase_I/II_large"/>
</dbReference>
<reference evidence="2" key="1">
    <citation type="submission" date="2018-08" db="EMBL/GenBank/DDBJ databases">
        <title>Whole genome sequencing of Salmonella enterica serotype newport.</title>
        <authorList>
            <person name="Bell R."/>
        </authorList>
    </citation>
    <scope>NUCLEOTIDE SEQUENCE [LARGE SCALE GENOMIC DNA]</scope>
    <source>
        <strain evidence="2">CFSAN000835</strain>
    </source>
</reference>
<name>A0A658IBX2_SALNE</name>